<feature type="domain" description="Baseplate hub protein gp44-like N-terminal" evidence="1">
    <location>
        <begin position="5"/>
        <end position="90"/>
    </location>
</feature>
<dbReference type="InterPro" id="IPR053981">
    <property type="entry name" value="Gp44/GpP-like_2nd"/>
</dbReference>
<dbReference type="Gene3D" id="3.55.50.10">
    <property type="entry name" value="Baseplate protein-like domains"/>
    <property type="match status" value="1"/>
</dbReference>
<dbReference type="InterPro" id="IPR023399">
    <property type="entry name" value="Baseplate-like_2-layer_sand"/>
</dbReference>
<dbReference type="Pfam" id="PF21683">
    <property type="entry name" value="GpP-like_1st"/>
    <property type="match status" value="1"/>
</dbReference>
<dbReference type="RefSeq" id="WP_050118700.1">
    <property type="nucleotide sequence ID" value="NZ_CAWMAB010000003.1"/>
</dbReference>
<feature type="domain" description="Baseplate hub protein gp44/GpP-like C-terminal" evidence="2">
    <location>
        <begin position="259"/>
        <end position="341"/>
    </location>
</feature>
<dbReference type="AlphaFoldDB" id="A0A0T9KZ15"/>
<dbReference type="SUPFAM" id="SSF69279">
    <property type="entry name" value="Phage tail proteins"/>
    <property type="match status" value="2"/>
</dbReference>
<dbReference type="Proteomes" id="UP000045824">
    <property type="component" value="Unassembled WGS sequence"/>
</dbReference>
<sequence>MNDDLTLRINNKLISGWDNIRVTRSIERLPSDFSLSLMDMYSGSDNQQWVNPGDPCVVNLGDDVVLTGYIDRWAPMISRNRREVRATGRSKCQDLVDCSAEWPNNVISQSTALQIAQRLAMPYDITVTTDVTDLDIVPQFTLNWGESSQEIIDRITRWAALLYYDLPDGSLYLTRVGTRKAASGVAQGINIEDAAYNSGMDQRFSDYIGVSMSVSQLQEQVQDAGYGSVTLARSRDPEAAKMRYRNRIIIVESTMKALKLAQQCIDWEMNRRYGRSKELLVTVDSWRDKDGKLWEPNTLIPIDVPIFGLKDELWLLSEVTYLKDDHGTAAQMVLMPPEAFTVQPYQFYSNLMELNPR</sequence>
<accession>A0A0T9KZ15</accession>
<dbReference type="Pfam" id="PF22255">
    <property type="entry name" value="Gp44-like_2nd"/>
    <property type="match status" value="1"/>
</dbReference>
<evidence type="ECO:0000259" key="3">
    <source>
        <dbReference type="Pfam" id="PF22255"/>
    </source>
</evidence>
<proteinExistence type="predicted"/>
<reference evidence="4 5" key="1">
    <citation type="submission" date="2015-03" db="EMBL/GenBank/DDBJ databases">
        <authorList>
            <person name="Murphy D."/>
        </authorList>
    </citation>
    <scope>NUCLEOTIDE SEQUENCE [LARGE SCALE GENOMIC DNA]</scope>
    <source>
        <strain evidence="4 5">FCF326</strain>
    </source>
</reference>
<dbReference type="PIRSF" id="PIRSF004440">
    <property type="entry name" value="GpP"/>
    <property type="match status" value="1"/>
</dbReference>
<gene>
    <name evidence="4" type="ORF">ERS008491_01243</name>
</gene>
<dbReference type="InterPro" id="IPR049354">
    <property type="entry name" value="GpP-like_N"/>
</dbReference>
<dbReference type="EMBL" id="CPYI01000003">
    <property type="protein sequence ID" value="CNE42150.1"/>
    <property type="molecule type" value="Genomic_DNA"/>
</dbReference>
<dbReference type="Gene3D" id="2.30.300.10">
    <property type="entry name" value="Baseplate protein-like domain - beta roll fold"/>
    <property type="match status" value="1"/>
</dbReference>
<evidence type="ECO:0000313" key="4">
    <source>
        <dbReference type="EMBL" id="CNE42150.1"/>
    </source>
</evidence>
<dbReference type="Pfam" id="PF21929">
    <property type="entry name" value="GpP_4th"/>
    <property type="match status" value="1"/>
</dbReference>
<evidence type="ECO:0000259" key="1">
    <source>
        <dbReference type="Pfam" id="PF21683"/>
    </source>
</evidence>
<organism evidence="4 5">
    <name type="scientific">Yersinia kristensenii</name>
    <dbReference type="NCBI Taxonomy" id="28152"/>
    <lineage>
        <taxon>Bacteria</taxon>
        <taxon>Pseudomonadati</taxon>
        <taxon>Pseudomonadota</taxon>
        <taxon>Gammaproteobacteria</taxon>
        <taxon>Enterobacterales</taxon>
        <taxon>Yersiniaceae</taxon>
        <taxon>Yersinia</taxon>
    </lineage>
</organism>
<dbReference type="InterPro" id="IPR026276">
    <property type="entry name" value="Baseplate_GpP"/>
</dbReference>
<feature type="domain" description="Baseplate hub protein gp44/GpP-like second" evidence="3">
    <location>
        <begin position="92"/>
        <end position="175"/>
    </location>
</feature>
<evidence type="ECO:0000259" key="2">
    <source>
        <dbReference type="Pfam" id="PF21929"/>
    </source>
</evidence>
<dbReference type="Gene3D" id="3.30.1920.10">
    <property type="entry name" value="Baseplate protein-like domains - 2 layer sandwich fold"/>
    <property type="match status" value="1"/>
</dbReference>
<evidence type="ECO:0000313" key="5">
    <source>
        <dbReference type="Proteomes" id="UP000045824"/>
    </source>
</evidence>
<dbReference type="InterPro" id="IPR053982">
    <property type="entry name" value="Gp44/GpP-like_C"/>
</dbReference>
<name>A0A0T9KZ15_YERKR</name>
<protein>
    <submittedName>
        <fullName evidence="4">Mu P family protein</fullName>
    </submittedName>
</protein>